<proteinExistence type="predicted"/>
<reference evidence="1" key="1">
    <citation type="submission" date="2014-09" db="EMBL/GenBank/DDBJ databases">
        <authorList>
            <person name="Magalhaes I.L.F."/>
            <person name="Oliveira U."/>
            <person name="Santos F.R."/>
            <person name="Vidigal T.H.D.A."/>
            <person name="Brescovit A.D."/>
            <person name="Santos A.J."/>
        </authorList>
    </citation>
    <scope>NUCLEOTIDE SEQUENCE</scope>
    <source>
        <tissue evidence="1">Shoot tissue taken approximately 20 cm above the soil surface</tissue>
    </source>
</reference>
<name>A0A0A8YMY9_ARUDO</name>
<sequence length="42" mass="4794">MFYVPRTFPALKATISCNLPRRANSLSKIIQSSHTDRLVGFR</sequence>
<organism evidence="1">
    <name type="scientific">Arundo donax</name>
    <name type="common">Giant reed</name>
    <name type="synonym">Donax arundinaceus</name>
    <dbReference type="NCBI Taxonomy" id="35708"/>
    <lineage>
        <taxon>Eukaryota</taxon>
        <taxon>Viridiplantae</taxon>
        <taxon>Streptophyta</taxon>
        <taxon>Embryophyta</taxon>
        <taxon>Tracheophyta</taxon>
        <taxon>Spermatophyta</taxon>
        <taxon>Magnoliopsida</taxon>
        <taxon>Liliopsida</taxon>
        <taxon>Poales</taxon>
        <taxon>Poaceae</taxon>
        <taxon>PACMAD clade</taxon>
        <taxon>Arundinoideae</taxon>
        <taxon>Arundineae</taxon>
        <taxon>Arundo</taxon>
    </lineage>
</organism>
<accession>A0A0A8YMY9</accession>
<evidence type="ECO:0000313" key="1">
    <source>
        <dbReference type="EMBL" id="JAD26998.1"/>
    </source>
</evidence>
<protein>
    <submittedName>
        <fullName evidence="1">Uncharacterized protein</fullName>
    </submittedName>
</protein>
<dbReference type="AlphaFoldDB" id="A0A0A8YMY9"/>
<reference evidence="1" key="2">
    <citation type="journal article" date="2015" name="Data Brief">
        <title>Shoot transcriptome of the giant reed, Arundo donax.</title>
        <authorList>
            <person name="Barrero R.A."/>
            <person name="Guerrero F.D."/>
            <person name="Moolhuijzen P."/>
            <person name="Goolsby J.A."/>
            <person name="Tidwell J."/>
            <person name="Bellgard S.E."/>
            <person name="Bellgard M.I."/>
        </authorList>
    </citation>
    <scope>NUCLEOTIDE SEQUENCE</scope>
    <source>
        <tissue evidence="1">Shoot tissue taken approximately 20 cm above the soil surface</tissue>
    </source>
</reference>
<dbReference type="EMBL" id="GBRH01270897">
    <property type="protein sequence ID" value="JAD26998.1"/>
    <property type="molecule type" value="Transcribed_RNA"/>
</dbReference>